<dbReference type="Proteomes" id="UP001373159">
    <property type="component" value="Unassembled WGS sequence"/>
</dbReference>
<sequence>MEVTTPTRKRGPLANFLLILITVISLLVIAYLGDFLGMQHWVNEKFESGNSASAYPGHTTDGDKSQDSDTTEGHQGDSSNTDGRKKAKASDNADDAYMQALYLTDNYPYSKKKLEDELISGSNQNHPTFTRAAAEKAMGHLKYDYKEAAAKCARSYQLNLKMKPEEIHDQLMSSSEGYTKEEADYAIQHLRG</sequence>
<evidence type="ECO:0000313" key="5">
    <source>
        <dbReference type="Proteomes" id="UP001373159"/>
    </source>
</evidence>
<evidence type="ECO:0000259" key="3">
    <source>
        <dbReference type="Pfam" id="PF07553"/>
    </source>
</evidence>
<dbReference type="InterPro" id="IPR011434">
    <property type="entry name" value="Ltp-like_HTH"/>
</dbReference>
<reference evidence="4 5" key="1">
    <citation type="submission" date="2024-02" db="EMBL/GenBank/DDBJ databases">
        <title>Bifidobacterium honeyensis sp. nov., isolated from the comb honey.</title>
        <authorList>
            <person name="Liu W."/>
            <person name="Li Y."/>
        </authorList>
    </citation>
    <scope>NUCLEOTIDE SEQUENCE [LARGE SCALE GENOMIC DNA]</scope>
    <source>
        <strain evidence="4 5">IMAU50988</strain>
    </source>
</reference>
<proteinExistence type="predicted"/>
<dbReference type="EMBL" id="JBANBB010000001">
    <property type="protein sequence ID" value="MEK0306382.1"/>
    <property type="molecule type" value="Genomic_DNA"/>
</dbReference>
<gene>
    <name evidence="4" type="ORF">V8P97_02715</name>
</gene>
<protein>
    <submittedName>
        <fullName evidence="4">Ltp family lipoprotein</fullName>
    </submittedName>
</protein>
<organism evidence="4 5">
    <name type="scientific">Bifidobacterium favimelis</name>
    <dbReference type="NCBI Taxonomy" id="3122979"/>
    <lineage>
        <taxon>Bacteria</taxon>
        <taxon>Bacillati</taxon>
        <taxon>Actinomycetota</taxon>
        <taxon>Actinomycetes</taxon>
        <taxon>Bifidobacteriales</taxon>
        <taxon>Bifidobacteriaceae</taxon>
        <taxon>Bifidobacterium</taxon>
    </lineage>
</organism>
<dbReference type="Pfam" id="PF07553">
    <property type="entry name" value="Lipoprotein_Ltp"/>
    <property type="match status" value="1"/>
</dbReference>
<feature type="transmembrane region" description="Helical" evidence="2">
    <location>
        <begin position="12"/>
        <end position="33"/>
    </location>
</feature>
<keyword evidence="4" id="KW-0449">Lipoprotein</keyword>
<feature type="domain" description="Putative host cell surface-exposed lipoprotein Ltp-like HTH region" evidence="3">
    <location>
        <begin position="144"/>
        <end position="190"/>
    </location>
</feature>
<dbReference type="RefSeq" id="WP_340468896.1">
    <property type="nucleotide sequence ID" value="NZ_JBANBB010000001.1"/>
</dbReference>
<dbReference type="InterPro" id="IPR036388">
    <property type="entry name" value="WH-like_DNA-bd_sf"/>
</dbReference>
<accession>A0ABU8ZMX1</accession>
<keyword evidence="2" id="KW-0812">Transmembrane</keyword>
<evidence type="ECO:0000313" key="4">
    <source>
        <dbReference type="EMBL" id="MEK0306382.1"/>
    </source>
</evidence>
<keyword evidence="2" id="KW-1133">Transmembrane helix</keyword>
<feature type="region of interest" description="Disordered" evidence="1">
    <location>
        <begin position="51"/>
        <end position="90"/>
    </location>
</feature>
<keyword evidence="2" id="KW-0472">Membrane</keyword>
<dbReference type="Gene3D" id="1.10.10.10">
    <property type="entry name" value="Winged helix-like DNA-binding domain superfamily/Winged helix DNA-binding domain"/>
    <property type="match status" value="1"/>
</dbReference>
<evidence type="ECO:0000256" key="1">
    <source>
        <dbReference type="SAM" id="MobiDB-lite"/>
    </source>
</evidence>
<evidence type="ECO:0000256" key="2">
    <source>
        <dbReference type="SAM" id="Phobius"/>
    </source>
</evidence>
<keyword evidence="5" id="KW-1185">Reference proteome</keyword>
<comment type="caution">
    <text evidence="4">The sequence shown here is derived from an EMBL/GenBank/DDBJ whole genome shotgun (WGS) entry which is preliminary data.</text>
</comment>
<feature type="compositionally biased region" description="Basic and acidic residues" evidence="1">
    <location>
        <begin position="60"/>
        <end position="75"/>
    </location>
</feature>
<name>A0ABU8ZMX1_9BIFI</name>